<dbReference type="AlphaFoldDB" id="A0A2U3MX29"/>
<dbReference type="InterPro" id="IPR050707">
    <property type="entry name" value="HTH_MetabolicPath_Reg"/>
</dbReference>
<evidence type="ECO:0000256" key="1">
    <source>
        <dbReference type="ARBA" id="ARBA00023015"/>
    </source>
</evidence>
<dbReference type="InterPro" id="IPR036388">
    <property type="entry name" value="WH-like_DNA-bd_sf"/>
</dbReference>
<gene>
    <name evidence="6" type="primary">pcaR_3</name>
    <name evidence="6" type="ORF">KPC_1158</name>
</gene>
<evidence type="ECO:0000259" key="4">
    <source>
        <dbReference type="PROSITE" id="PS51077"/>
    </source>
</evidence>
<proteinExistence type="predicted"/>
<dbReference type="Gene3D" id="1.10.10.10">
    <property type="entry name" value="Winged helix-like DNA-binding domain superfamily/Winged helix DNA-binding domain"/>
    <property type="match status" value="1"/>
</dbReference>
<dbReference type="InterPro" id="IPR036390">
    <property type="entry name" value="WH_DNA-bd_sf"/>
</dbReference>
<keyword evidence="2" id="KW-0238">DNA-binding</keyword>
<organism evidence="6 7">
    <name type="scientific">Acinetobacter stercoris</name>
    <dbReference type="NCBI Taxonomy" id="2126983"/>
    <lineage>
        <taxon>Bacteria</taxon>
        <taxon>Pseudomonadati</taxon>
        <taxon>Pseudomonadota</taxon>
        <taxon>Gammaproteobacteria</taxon>
        <taxon>Moraxellales</taxon>
        <taxon>Moraxellaceae</taxon>
        <taxon>Acinetobacter</taxon>
    </lineage>
</organism>
<dbReference type="EMBL" id="OOGT01000036">
    <property type="protein sequence ID" value="SPL69980.1"/>
    <property type="molecule type" value="Genomic_DNA"/>
</dbReference>
<dbReference type="PANTHER" id="PTHR30136">
    <property type="entry name" value="HELIX-TURN-HELIX TRANSCRIPTIONAL REGULATOR, ICLR FAMILY"/>
    <property type="match status" value="1"/>
</dbReference>
<dbReference type="InParanoid" id="A0A2U3MX29"/>
<evidence type="ECO:0000259" key="5">
    <source>
        <dbReference type="PROSITE" id="PS51078"/>
    </source>
</evidence>
<dbReference type="InterPro" id="IPR014757">
    <property type="entry name" value="Tscrpt_reg_IclR_C"/>
</dbReference>
<dbReference type="SUPFAM" id="SSF46785">
    <property type="entry name" value="Winged helix' DNA-binding domain"/>
    <property type="match status" value="1"/>
</dbReference>
<evidence type="ECO:0000313" key="7">
    <source>
        <dbReference type="Proteomes" id="UP000245974"/>
    </source>
</evidence>
<dbReference type="SMART" id="SM00346">
    <property type="entry name" value="HTH_ICLR"/>
    <property type="match status" value="1"/>
</dbReference>
<keyword evidence="3" id="KW-0804">Transcription</keyword>
<dbReference type="Pfam" id="PF01614">
    <property type="entry name" value="IclR_C"/>
    <property type="match status" value="1"/>
</dbReference>
<feature type="domain" description="IclR-ED" evidence="5">
    <location>
        <begin position="72"/>
        <end position="254"/>
    </location>
</feature>
<evidence type="ECO:0000313" key="6">
    <source>
        <dbReference type="EMBL" id="SPL69980.1"/>
    </source>
</evidence>
<name>A0A2U3MX29_9GAMM</name>
<dbReference type="InterPro" id="IPR029016">
    <property type="entry name" value="GAF-like_dom_sf"/>
</dbReference>
<protein>
    <submittedName>
        <fullName evidence="6">Pca regulon regulatory protein</fullName>
    </submittedName>
</protein>
<sequence length="254" mass="28972">MSSLENDKDYVLSLEKGIAVIKIFNQVNQKLTLTETAELLNMTRATARRFLKTLQVLGYLETDSKYFWLSPKILELSSAYYNSNPFAKMAQHYVKKISILTQETCTISILQNDSALCIAMHEIPRIMNVNIKVGDQLPLWLTANGRVLLAHTSSEKMCNILKNIDYKKYTECTVSDEQSLIQKLKQTKEHGYCIVNQEYEKSLVSLAVPLKNNHGEVIASIGITGADSRFNDFEISRNLEVMFKIAEEFKNINF</sequence>
<dbReference type="GO" id="GO:0003700">
    <property type="term" value="F:DNA-binding transcription factor activity"/>
    <property type="evidence" value="ECO:0007669"/>
    <property type="project" value="TreeGrafter"/>
</dbReference>
<dbReference type="FunCoup" id="A0A2U3MX29">
    <property type="interactions" value="142"/>
</dbReference>
<dbReference type="Pfam" id="PF09339">
    <property type="entry name" value="HTH_IclR"/>
    <property type="match status" value="1"/>
</dbReference>
<keyword evidence="7" id="KW-1185">Reference proteome</keyword>
<accession>A0A2U3MX29</accession>
<dbReference type="Proteomes" id="UP000245974">
    <property type="component" value="Unassembled WGS sequence"/>
</dbReference>
<feature type="domain" description="HTH iclR-type" evidence="4">
    <location>
        <begin position="11"/>
        <end position="71"/>
    </location>
</feature>
<dbReference type="PROSITE" id="PS51078">
    <property type="entry name" value="ICLR_ED"/>
    <property type="match status" value="1"/>
</dbReference>
<dbReference type="RefSeq" id="WP_171334429.1">
    <property type="nucleotide sequence ID" value="NZ_OOGT01000036.1"/>
</dbReference>
<evidence type="ECO:0000256" key="3">
    <source>
        <dbReference type="ARBA" id="ARBA00023163"/>
    </source>
</evidence>
<reference evidence="7" key="1">
    <citation type="submission" date="2018-03" db="EMBL/GenBank/DDBJ databases">
        <authorList>
            <person name="Blom J."/>
        </authorList>
    </citation>
    <scope>NUCLEOTIDE SEQUENCE [LARGE SCALE GENOMIC DNA]</scope>
    <source>
        <strain evidence="7">KPC-SM-21</strain>
    </source>
</reference>
<dbReference type="InterPro" id="IPR005471">
    <property type="entry name" value="Tscrpt_reg_IclR_N"/>
</dbReference>
<dbReference type="SUPFAM" id="SSF55781">
    <property type="entry name" value="GAF domain-like"/>
    <property type="match status" value="1"/>
</dbReference>
<dbReference type="PANTHER" id="PTHR30136:SF34">
    <property type="entry name" value="TRANSCRIPTIONAL REGULATOR"/>
    <property type="match status" value="1"/>
</dbReference>
<dbReference type="PROSITE" id="PS51077">
    <property type="entry name" value="HTH_ICLR"/>
    <property type="match status" value="1"/>
</dbReference>
<dbReference type="GO" id="GO:0045892">
    <property type="term" value="P:negative regulation of DNA-templated transcription"/>
    <property type="evidence" value="ECO:0007669"/>
    <property type="project" value="TreeGrafter"/>
</dbReference>
<dbReference type="Gene3D" id="3.30.450.40">
    <property type="match status" value="1"/>
</dbReference>
<keyword evidence="1" id="KW-0805">Transcription regulation</keyword>
<dbReference type="GO" id="GO:0003677">
    <property type="term" value="F:DNA binding"/>
    <property type="evidence" value="ECO:0007669"/>
    <property type="project" value="UniProtKB-KW"/>
</dbReference>
<evidence type="ECO:0000256" key="2">
    <source>
        <dbReference type="ARBA" id="ARBA00023125"/>
    </source>
</evidence>